<feature type="compositionally biased region" description="Low complexity" evidence="6">
    <location>
        <begin position="698"/>
        <end position="708"/>
    </location>
</feature>
<keyword evidence="5" id="KW-0067">ATP-binding</keyword>
<evidence type="ECO:0000256" key="4">
    <source>
        <dbReference type="ARBA" id="ARBA00022741"/>
    </source>
</evidence>
<keyword evidence="2" id="KW-0963">Cytoplasm</keyword>
<keyword evidence="4" id="KW-0547">Nucleotide-binding</keyword>
<dbReference type="STRING" id="7238.B4HXX1"/>
<proteinExistence type="predicted"/>
<dbReference type="PANTHER" id="PTHR45870">
    <property type="entry name" value="TUBULIN MONOGLYCYLASE TTLL3"/>
    <property type="match status" value="1"/>
</dbReference>
<comment type="subcellular location">
    <subcellularLocation>
        <location evidence="1">Cytoplasm</location>
    </subcellularLocation>
</comment>
<evidence type="ECO:0000256" key="1">
    <source>
        <dbReference type="ARBA" id="ARBA00004496"/>
    </source>
</evidence>
<dbReference type="GO" id="GO:0035082">
    <property type="term" value="P:axoneme assembly"/>
    <property type="evidence" value="ECO:0007669"/>
    <property type="project" value="EnsemblMetazoa"/>
</dbReference>
<keyword evidence="3" id="KW-0436">Ligase</keyword>
<dbReference type="GO" id="GO:0005930">
    <property type="term" value="C:axoneme"/>
    <property type="evidence" value="ECO:0007669"/>
    <property type="project" value="EnsemblMetazoa"/>
</dbReference>
<accession>B4HXX1</accession>
<dbReference type="Gene3D" id="3.30.470.20">
    <property type="entry name" value="ATP-grasp fold, B domain"/>
    <property type="match status" value="1"/>
</dbReference>
<dbReference type="KEGG" id="dse:6611434"/>
<evidence type="ECO:0000256" key="3">
    <source>
        <dbReference type="ARBA" id="ARBA00022598"/>
    </source>
</evidence>
<dbReference type="AlphaFoldDB" id="B4HXX1"/>
<evidence type="ECO:0000256" key="2">
    <source>
        <dbReference type="ARBA" id="ARBA00022490"/>
    </source>
</evidence>
<feature type="compositionally biased region" description="Low complexity" evidence="6">
    <location>
        <begin position="716"/>
        <end position="727"/>
    </location>
</feature>
<dbReference type="HOGENOM" id="CLU_010131_5_0_1"/>
<dbReference type="InterPro" id="IPR004344">
    <property type="entry name" value="TTL/TTLL_fam"/>
</dbReference>
<dbReference type="GO" id="GO:0070736">
    <property type="term" value="F:protein-glycine ligase activity, initiating"/>
    <property type="evidence" value="ECO:0007669"/>
    <property type="project" value="EnsemblMetazoa"/>
</dbReference>
<evidence type="ECO:0000313" key="8">
    <source>
        <dbReference type="Proteomes" id="UP000001292"/>
    </source>
</evidence>
<keyword evidence="8" id="KW-1185">Reference proteome</keyword>
<dbReference type="OMA" id="AEQERWY"/>
<dbReference type="SMR" id="B4HXX1"/>
<feature type="region of interest" description="Disordered" evidence="6">
    <location>
        <begin position="697"/>
        <end position="735"/>
    </location>
</feature>
<dbReference type="PROSITE" id="PS51221">
    <property type="entry name" value="TTL"/>
    <property type="match status" value="1"/>
</dbReference>
<name>B4HXX1_DROSE</name>
<dbReference type="FunFam" id="3.30.470.20:FF:000102">
    <property type="entry name" value="Tubulin glycylase 3B"/>
    <property type="match status" value="1"/>
</dbReference>
<dbReference type="GO" id="GO:0003341">
    <property type="term" value="P:cilium movement"/>
    <property type="evidence" value="ECO:0007669"/>
    <property type="project" value="TreeGrafter"/>
</dbReference>
<reference evidence="7 8" key="1">
    <citation type="journal article" date="2007" name="Nature">
        <title>Evolution of genes and genomes on the Drosophila phylogeny.</title>
        <authorList>
            <consortium name="Drosophila 12 Genomes Consortium"/>
            <person name="Clark A.G."/>
            <person name="Eisen M.B."/>
            <person name="Smith D.R."/>
            <person name="Bergman C.M."/>
            <person name="Oliver B."/>
            <person name="Markow T.A."/>
            <person name="Kaufman T.C."/>
            <person name="Kellis M."/>
            <person name="Gelbart W."/>
            <person name="Iyer V.N."/>
            <person name="Pollard D.A."/>
            <person name="Sackton T.B."/>
            <person name="Larracuente A.M."/>
            <person name="Singh N.D."/>
            <person name="Abad J.P."/>
            <person name="Abt D.N."/>
            <person name="Adryan B."/>
            <person name="Aguade M."/>
            <person name="Akashi H."/>
            <person name="Anderson W.W."/>
            <person name="Aquadro C.F."/>
            <person name="Ardell D.H."/>
            <person name="Arguello R."/>
            <person name="Artieri C.G."/>
            <person name="Barbash D.A."/>
            <person name="Barker D."/>
            <person name="Barsanti P."/>
            <person name="Batterham P."/>
            <person name="Batzoglou S."/>
            <person name="Begun D."/>
            <person name="Bhutkar A."/>
            <person name="Blanco E."/>
            <person name="Bosak S.A."/>
            <person name="Bradley R.K."/>
            <person name="Brand A.D."/>
            <person name="Brent M.R."/>
            <person name="Brooks A.N."/>
            <person name="Brown R.H."/>
            <person name="Butlin R.K."/>
            <person name="Caggese C."/>
            <person name="Calvi B.R."/>
            <person name="Bernardo de Carvalho A."/>
            <person name="Caspi A."/>
            <person name="Castrezana S."/>
            <person name="Celniker S.E."/>
            <person name="Chang J.L."/>
            <person name="Chapple C."/>
            <person name="Chatterji S."/>
            <person name="Chinwalla A."/>
            <person name="Civetta A."/>
            <person name="Clifton S.W."/>
            <person name="Comeron J.M."/>
            <person name="Costello J.C."/>
            <person name="Coyne J.A."/>
            <person name="Daub J."/>
            <person name="David R.G."/>
            <person name="Delcher A.L."/>
            <person name="Delehaunty K."/>
            <person name="Do C.B."/>
            <person name="Ebling H."/>
            <person name="Edwards K."/>
            <person name="Eickbush T."/>
            <person name="Evans J.D."/>
            <person name="Filipski A."/>
            <person name="Findeiss S."/>
            <person name="Freyhult E."/>
            <person name="Fulton L."/>
            <person name="Fulton R."/>
            <person name="Garcia A.C."/>
            <person name="Gardiner A."/>
            <person name="Garfield D.A."/>
            <person name="Garvin B.E."/>
            <person name="Gibson G."/>
            <person name="Gilbert D."/>
            <person name="Gnerre S."/>
            <person name="Godfrey J."/>
            <person name="Good R."/>
            <person name="Gotea V."/>
            <person name="Gravely B."/>
            <person name="Greenberg A.J."/>
            <person name="Griffiths-Jones S."/>
            <person name="Gross S."/>
            <person name="Guigo R."/>
            <person name="Gustafson E.A."/>
            <person name="Haerty W."/>
            <person name="Hahn M.W."/>
            <person name="Halligan D.L."/>
            <person name="Halpern A.L."/>
            <person name="Halter G.M."/>
            <person name="Han M.V."/>
            <person name="Heger A."/>
            <person name="Hillier L."/>
            <person name="Hinrichs A.S."/>
            <person name="Holmes I."/>
            <person name="Hoskins R.A."/>
            <person name="Hubisz M.J."/>
            <person name="Hultmark D."/>
            <person name="Huntley M.A."/>
            <person name="Jaffe D.B."/>
            <person name="Jagadeeshan S."/>
            <person name="Jeck W.R."/>
            <person name="Johnson J."/>
            <person name="Jones C.D."/>
            <person name="Jordan W.C."/>
            <person name="Karpen G.H."/>
            <person name="Kataoka E."/>
            <person name="Keightley P.D."/>
            <person name="Kheradpour P."/>
            <person name="Kirkness E.F."/>
            <person name="Koerich L.B."/>
            <person name="Kristiansen K."/>
            <person name="Kudrna D."/>
            <person name="Kulathinal R.J."/>
            <person name="Kumar S."/>
            <person name="Kwok R."/>
            <person name="Lander E."/>
            <person name="Langley C.H."/>
            <person name="Lapoint R."/>
            <person name="Lazzaro B.P."/>
            <person name="Lee S.J."/>
            <person name="Levesque L."/>
            <person name="Li R."/>
            <person name="Lin C.F."/>
            <person name="Lin M.F."/>
            <person name="Lindblad-Toh K."/>
            <person name="Llopart A."/>
            <person name="Long M."/>
            <person name="Low L."/>
            <person name="Lozovsky E."/>
            <person name="Lu J."/>
            <person name="Luo M."/>
            <person name="Machado C.A."/>
            <person name="Makalowski W."/>
            <person name="Marzo M."/>
            <person name="Matsuda M."/>
            <person name="Matzkin L."/>
            <person name="McAllister B."/>
            <person name="McBride C.S."/>
            <person name="McKernan B."/>
            <person name="McKernan K."/>
            <person name="Mendez-Lago M."/>
            <person name="Minx P."/>
            <person name="Mollenhauer M.U."/>
            <person name="Montooth K."/>
            <person name="Mount S.M."/>
            <person name="Mu X."/>
            <person name="Myers E."/>
            <person name="Negre B."/>
            <person name="Newfeld S."/>
            <person name="Nielsen R."/>
            <person name="Noor M.A."/>
            <person name="O'Grady P."/>
            <person name="Pachter L."/>
            <person name="Papaceit M."/>
            <person name="Parisi M.J."/>
            <person name="Parisi M."/>
            <person name="Parts L."/>
            <person name="Pedersen J.S."/>
            <person name="Pesole G."/>
            <person name="Phillippy A.M."/>
            <person name="Ponting C.P."/>
            <person name="Pop M."/>
            <person name="Porcelli D."/>
            <person name="Powell J.R."/>
            <person name="Prohaska S."/>
            <person name="Pruitt K."/>
            <person name="Puig M."/>
            <person name="Quesneville H."/>
            <person name="Ram K.R."/>
            <person name="Rand D."/>
            <person name="Rasmussen M.D."/>
            <person name="Reed L.K."/>
            <person name="Reenan R."/>
            <person name="Reily A."/>
            <person name="Remington K.A."/>
            <person name="Rieger T.T."/>
            <person name="Ritchie M.G."/>
            <person name="Robin C."/>
            <person name="Rogers Y.H."/>
            <person name="Rohde C."/>
            <person name="Rozas J."/>
            <person name="Rubenfield M.J."/>
            <person name="Ruiz A."/>
            <person name="Russo S."/>
            <person name="Salzberg S.L."/>
            <person name="Sanchez-Gracia A."/>
            <person name="Saranga D.J."/>
            <person name="Sato H."/>
            <person name="Schaeffer S.W."/>
            <person name="Schatz M.C."/>
            <person name="Schlenke T."/>
            <person name="Schwartz R."/>
            <person name="Segarra C."/>
            <person name="Singh R.S."/>
            <person name="Sirot L."/>
            <person name="Sirota M."/>
            <person name="Sisneros N.B."/>
            <person name="Smith C.D."/>
            <person name="Smith T.F."/>
            <person name="Spieth J."/>
            <person name="Stage D.E."/>
            <person name="Stark A."/>
            <person name="Stephan W."/>
            <person name="Strausberg R.L."/>
            <person name="Strempel S."/>
            <person name="Sturgill D."/>
            <person name="Sutton G."/>
            <person name="Sutton G.G."/>
            <person name="Tao W."/>
            <person name="Teichmann S."/>
            <person name="Tobari Y.N."/>
            <person name="Tomimura Y."/>
            <person name="Tsolas J.M."/>
            <person name="Valente V.L."/>
            <person name="Venter E."/>
            <person name="Venter J.C."/>
            <person name="Vicario S."/>
            <person name="Vieira F.G."/>
            <person name="Vilella A.J."/>
            <person name="Villasante A."/>
            <person name="Walenz B."/>
            <person name="Wang J."/>
            <person name="Wasserman M."/>
            <person name="Watts T."/>
            <person name="Wilson D."/>
            <person name="Wilson R.K."/>
            <person name="Wing R.A."/>
            <person name="Wolfner M.F."/>
            <person name="Wong A."/>
            <person name="Wong G.K."/>
            <person name="Wu C.I."/>
            <person name="Wu G."/>
            <person name="Yamamoto D."/>
            <person name="Yang H.P."/>
            <person name="Yang S.P."/>
            <person name="Yorke J.A."/>
            <person name="Yoshida K."/>
            <person name="Zdobnov E."/>
            <person name="Zhang P."/>
            <person name="Zhang Y."/>
            <person name="Zimin A.V."/>
            <person name="Baldwin J."/>
            <person name="Abdouelleil A."/>
            <person name="Abdulkadir J."/>
            <person name="Abebe A."/>
            <person name="Abera B."/>
            <person name="Abreu J."/>
            <person name="Acer S.C."/>
            <person name="Aftuck L."/>
            <person name="Alexander A."/>
            <person name="An P."/>
            <person name="Anderson E."/>
            <person name="Anderson S."/>
            <person name="Arachi H."/>
            <person name="Azer M."/>
            <person name="Bachantsang P."/>
            <person name="Barry A."/>
            <person name="Bayul T."/>
            <person name="Berlin A."/>
            <person name="Bessette D."/>
            <person name="Bloom T."/>
            <person name="Blye J."/>
            <person name="Boguslavskiy L."/>
            <person name="Bonnet C."/>
            <person name="Boukhgalter B."/>
            <person name="Bourzgui I."/>
            <person name="Brown A."/>
            <person name="Cahill P."/>
            <person name="Channer S."/>
            <person name="Cheshatsang Y."/>
            <person name="Chuda L."/>
            <person name="Citroen M."/>
            <person name="Collymore A."/>
            <person name="Cooke P."/>
            <person name="Costello M."/>
            <person name="D'Aco K."/>
            <person name="Daza R."/>
            <person name="De Haan G."/>
            <person name="DeGray S."/>
            <person name="DeMaso C."/>
            <person name="Dhargay N."/>
            <person name="Dooley K."/>
            <person name="Dooley E."/>
            <person name="Doricent M."/>
            <person name="Dorje P."/>
            <person name="Dorjee K."/>
            <person name="Dupes A."/>
            <person name="Elong R."/>
            <person name="Falk J."/>
            <person name="Farina A."/>
            <person name="Faro S."/>
            <person name="Ferguson D."/>
            <person name="Fisher S."/>
            <person name="Foley C.D."/>
            <person name="Franke A."/>
            <person name="Friedrich D."/>
            <person name="Gadbois L."/>
            <person name="Gearin G."/>
            <person name="Gearin C.R."/>
            <person name="Giannoukos G."/>
            <person name="Goode T."/>
            <person name="Graham J."/>
            <person name="Grandbois E."/>
            <person name="Grewal S."/>
            <person name="Gyaltsen K."/>
            <person name="Hafez N."/>
            <person name="Hagos B."/>
            <person name="Hall J."/>
            <person name="Henson C."/>
            <person name="Hollinger A."/>
            <person name="Honan T."/>
            <person name="Huard M.D."/>
            <person name="Hughes L."/>
            <person name="Hurhula B."/>
            <person name="Husby M.E."/>
            <person name="Kamat A."/>
            <person name="Kanga B."/>
            <person name="Kashin S."/>
            <person name="Khazanovich D."/>
            <person name="Kisner P."/>
            <person name="Lance K."/>
            <person name="Lara M."/>
            <person name="Lee W."/>
            <person name="Lennon N."/>
            <person name="Letendre F."/>
            <person name="LeVine R."/>
            <person name="Lipovsky A."/>
            <person name="Liu X."/>
            <person name="Liu J."/>
            <person name="Liu S."/>
            <person name="Lokyitsang T."/>
            <person name="Lokyitsang Y."/>
            <person name="Lubonja R."/>
            <person name="Lui A."/>
            <person name="MacDonald P."/>
            <person name="Magnisalis V."/>
            <person name="Maru K."/>
            <person name="Matthews C."/>
            <person name="McCusker W."/>
            <person name="McDonough S."/>
            <person name="Mehta T."/>
            <person name="Meldrim J."/>
            <person name="Meneus L."/>
            <person name="Mihai O."/>
            <person name="Mihalev A."/>
            <person name="Mihova T."/>
            <person name="Mittelman R."/>
            <person name="Mlenga V."/>
            <person name="Montmayeur A."/>
            <person name="Mulrain L."/>
            <person name="Navidi A."/>
            <person name="Naylor J."/>
            <person name="Negash T."/>
            <person name="Nguyen T."/>
            <person name="Nguyen N."/>
            <person name="Nicol R."/>
            <person name="Norbu C."/>
            <person name="Norbu N."/>
            <person name="Novod N."/>
            <person name="O'Neill B."/>
            <person name="Osman S."/>
            <person name="Markiewicz E."/>
            <person name="Oyono O.L."/>
            <person name="Patti C."/>
            <person name="Phunkhang P."/>
            <person name="Pierre F."/>
            <person name="Priest M."/>
            <person name="Raghuraman S."/>
            <person name="Rege F."/>
            <person name="Reyes R."/>
            <person name="Rise C."/>
            <person name="Rogov P."/>
            <person name="Ross K."/>
            <person name="Ryan E."/>
            <person name="Settipalli S."/>
            <person name="Shea T."/>
            <person name="Sherpa N."/>
            <person name="Shi L."/>
            <person name="Shih D."/>
            <person name="Sparrow T."/>
            <person name="Spaulding J."/>
            <person name="Stalker J."/>
            <person name="Stange-Thomann N."/>
            <person name="Stavropoulos S."/>
            <person name="Stone C."/>
            <person name="Strader C."/>
            <person name="Tesfaye S."/>
            <person name="Thomson T."/>
            <person name="Thoulutsang Y."/>
            <person name="Thoulutsang D."/>
            <person name="Topham K."/>
            <person name="Topping I."/>
            <person name="Tsamla T."/>
            <person name="Vassiliev H."/>
            <person name="Vo A."/>
            <person name="Wangchuk T."/>
            <person name="Wangdi T."/>
            <person name="Weiand M."/>
            <person name="Wilkinson J."/>
            <person name="Wilson A."/>
            <person name="Yadav S."/>
            <person name="Young G."/>
            <person name="Yu Q."/>
            <person name="Zembek L."/>
            <person name="Zhong D."/>
            <person name="Zimmer A."/>
            <person name="Zwirko Z."/>
            <person name="Jaffe D.B."/>
            <person name="Alvarez P."/>
            <person name="Brockman W."/>
            <person name="Butler J."/>
            <person name="Chin C."/>
            <person name="Gnerre S."/>
            <person name="Grabherr M."/>
            <person name="Kleber M."/>
            <person name="Mauceli E."/>
            <person name="MacCallum I."/>
        </authorList>
    </citation>
    <scope>NUCLEOTIDE SEQUENCE [LARGE SCALE GENOMIC DNA]</scope>
    <source>
        <strain evidence="8">Rob3c / Tucson 14021-0248.25</strain>
    </source>
</reference>
<sequence length="756" mass="86128">MTTQSTTPAGFTGNRNRYYNPVSKIQSLIHNLDAELVQLCKHCTVQKPLNSLNNNTSLGSHFSSYGALGGGGGSKTMGGSSSIGSNHFAPDSIGNLLARVRASSPLPRTMTNSPTAPEAQKRQMRNVYRTRVIDAYRNRRIFTVYGNYHTVRRALMRRGWLEKLPASRHAKLQSMSEDALLEHARRGNDYEAVVISKMINHFPAFFIWQGKGQRDLCAEVRPFRNRVRRSQFLDFSTKVGLVGCAEQERWYREDGVCGMSYPRFYRLGGNNVEERMAFIEDYQQTQARSLLLYVREHQPAELISDNGTIFSTTLDFALGKVKKMVRHAEHYSLDDARIKPPTPAEIVENQTFMVQSTDVLKSNAKFKVSEKVMAEYARLAGLYLDQIESLRPDYRWDGSRNLWILKPGYQSRGIGIVIRSSLDDILQWTSNNQNKKYIVQKYIERPLLIYRTKFDIRQYMLLTITDTKVSIWTYRDCYLRFSSQEFTMDDLRESIHLTNNSVQKRYKNKTNRDSRLPKNNMWSLDQFKNYLRIMGAPDGSWSKTYNGFKQNLVAVVMASLDETELLQNAFELYGCDFMLDEHYNPILIEINSTPDLSPSTEITARICPMVLKDCIRVVVDLPKNPTAATGNFELAFEVNYSINKGADGKPLELNGKQMTLFENMPRVRNSPRTRFLRKILNNVKTSTTKKVEKVLGAPPKNVKTPTTKITKKKKLSASAGSSTAASAQPSTQNLTTKLILNPTTRENLALQYTAPK</sequence>
<evidence type="ECO:0000313" key="7">
    <source>
        <dbReference type="EMBL" id="EDW51901.1"/>
    </source>
</evidence>
<dbReference type="GO" id="GO:0070737">
    <property type="term" value="F:protein-glycine ligase activity, elongating"/>
    <property type="evidence" value="ECO:0007669"/>
    <property type="project" value="EnsemblMetazoa"/>
</dbReference>
<dbReference type="PANTHER" id="PTHR45870:SF2">
    <property type="entry name" value="TUBULIN MONOGLYCYLASE TTLL3"/>
    <property type="match status" value="1"/>
</dbReference>
<dbReference type="GO" id="GO:0005634">
    <property type="term" value="C:nucleus"/>
    <property type="evidence" value="ECO:0007669"/>
    <property type="project" value="EnsemblMetazoa"/>
</dbReference>
<dbReference type="PhylomeDB" id="B4HXX1"/>
<gene>
    <name evidence="7" type="primary">Dsec\GM16212</name>
    <name evidence="7" type="ORF">Dsec_GM16212</name>
</gene>
<organism evidence="8">
    <name type="scientific">Drosophila sechellia</name>
    <name type="common">Fruit fly</name>
    <dbReference type="NCBI Taxonomy" id="7238"/>
    <lineage>
        <taxon>Eukaryota</taxon>
        <taxon>Metazoa</taxon>
        <taxon>Ecdysozoa</taxon>
        <taxon>Arthropoda</taxon>
        <taxon>Hexapoda</taxon>
        <taxon>Insecta</taxon>
        <taxon>Pterygota</taxon>
        <taxon>Neoptera</taxon>
        <taxon>Endopterygota</taxon>
        <taxon>Diptera</taxon>
        <taxon>Brachycera</taxon>
        <taxon>Muscomorpha</taxon>
        <taxon>Ephydroidea</taxon>
        <taxon>Drosophilidae</taxon>
        <taxon>Drosophila</taxon>
        <taxon>Sophophora</taxon>
    </lineage>
</organism>
<protein>
    <submittedName>
        <fullName evidence="7">GM16212</fullName>
    </submittedName>
</protein>
<dbReference type="Proteomes" id="UP000001292">
    <property type="component" value="Unassembled WGS sequence"/>
</dbReference>
<evidence type="ECO:0000256" key="5">
    <source>
        <dbReference type="ARBA" id="ARBA00022840"/>
    </source>
</evidence>
<evidence type="ECO:0000256" key="6">
    <source>
        <dbReference type="SAM" id="MobiDB-lite"/>
    </source>
</evidence>
<dbReference type="SUPFAM" id="SSF56059">
    <property type="entry name" value="Glutathione synthetase ATP-binding domain-like"/>
    <property type="match status" value="1"/>
</dbReference>
<dbReference type="GO" id="GO:0015630">
    <property type="term" value="C:microtubule cytoskeleton"/>
    <property type="evidence" value="ECO:0007669"/>
    <property type="project" value="EnsemblMetazoa"/>
</dbReference>
<dbReference type="GO" id="GO:0007291">
    <property type="term" value="P:sperm individualization"/>
    <property type="evidence" value="ECO:0007669"/>
    <property type="project" value="EnsemblMetazoa"/>
</dbReference>
<dbReference type="InterPro" id="IPR051437">
    <property type="entry name" value="TTLL_monoglycylase"/>
</dbReference>
<dbReference type="EMBL" id="CH480818">
    <property type="protein sequence ID" value="EDW51901.1"/>
    <property type="molecule type" value="Genomic_DNA"/>
</dbReference>
<dbReference type="Pfam" id="PF03133">
    <property type="entry name" value="TTL"/>
    <property type="match status" value="1"/>
</dbReference>
<dbReference type="GO" id="GO:0005524">
    <property type="term" value="F:ATP binding"/>
    <property type="evidence" value="ECO:0007669"/>
    <property type="project" value="UniProtKB-KW"/>
</dbReference>